<gene>
    <name evidence="2" type="ORF">SAMN05192540_3517</name>
</gene>
<dbReference type="PROSITE" id="PS51257">
    <property type="entry name" value="PROKAR_LIPOPROTEIN"/>
    <property type="match status" value="1"/>
</dbReference>
<name>A0A1H4TNF3_9FLAO</name>
<dbReference type="SMART" id="SM00028">
    <property type="entry name" value="TPR"/>
    <property type="match status" value="2"/>
</dbReference>
<dbReference type="Pfam" id="PF12895">
    <property type="entry name" value="ANAPC3"/>
    <property type="match status" value="1"/>
</dbReference>
<proteinExistence type="predicted"/>
<keyword evidence="1" id="KW-0802">TPR repeat</keyword>
<feature type="repeat" description="TPR" evidence="1">
    <location>
        <begin position="208"/>
        <end position="241"/>
    </location>
</feature>
<organism evidence="2 3">
    <name type="scientific">Maribacter dokdonensis</name>
    <dbReference type="NCBI Taxonomy" id="320912"/>
    <lineage>
        <taxon>Bacteria</taxon>
        <taxon>Pseudomonadati</taxon>
        <taxon>Bacteroidota</taxon>
        <taxon>Flavobacteriia</taxon>
        <taxon>Flavobacteriales</taxon>
        <taxon>Flavobacteriaceae</taxon>
        <taxon>Maribacter</taxon>
    </lineage>
</organism>
<evidence type="ECO:0000256" key="1">
    <source>
        <dbReference type="PROSITE-ProRule" id="PRU00339"/>
    </source>
</evidence>
<sequence length="425" mass="48609">MKLIKLLILVLLVSSCNTKNHDAIANKKDYDKYLVANEVKTTSKYFDLWNSKIRSDSMQLTSFGVVGGEYSRYFQQTGDIAFLKKAEKSLKRAVDIANIGKPGFYRSLARNYISQHRFKEALQLADSAAAIGGDKTETQSLYFDVHMELGNYDVAESYLDSLKNMSDFGYMIRVAKWNDYKGDLNTTINFMEKARTKAELSKNNDLKLWSYTNLGDYYGHAGRIEDSYNHYLKALEIDNNNAYAKKGIAWIVFSNDKNSKEAIRILDSVTKTYDAPDYFLLKAEIADYSGDDLIRTKNLDEYFTRVKDKAYGDMYNAYNLGLYIGETKQYDSALILAQREVDNRPTPESYSWLGYSHLKNGDKEQAMKIMDTYVYGKTYEPALLYQAAEVYKANGKEDRVKEIKGELIGAIYELGPGMEKQVHDL</sequence>
<reference evidence="2 3" key="1">
    <citation type="submission" date="2016-10" db="EMBL/GenBank/DDBJ databases">
        <authorList>
            <person name="de Groot N.N."/>
        </authorList>
    </citation>
    <scope>NUCLEOTIDE SEQUENCE [LARGE SCALE GENOMIC DNA]</scope>
    <source>
        <strain evidence="2 3">MAR_2009_71</strain>
    </source>
</reference>
<dbReference type="SUPFAM" id="SSF81901">
    <property type="entry name" value="HCP-like"/>
    <property type="match status" value="1"/>
</dbReference>
<dbReference type="PROSITE" id="PS50005">
    <property type="entry name" value="TPR"/>
    <property type="match status" value="1"/>
</dbReference>
<dbReference type="InterPro" id="IPR011990">
    <property type="entry name" value="TPR-like_helical_dom_sf"/>
</dbReference>
<dbReference type="SUPFAM" id="SSF48452">
    <property type="entry name" value="TPR-like"/>
    <property type="match status" value="1"/>
</dbReference>
<protein>
    <submittedName>
        <fullName evidence="2">Tetratricopeptide repeat-containing protein</fullName>
    </submittedName>
</protein>
<dbReference type="OrthoDB" id="1399920at2"/>
<dbReference type="Pfam" id="PF13181">
    <property type="entry name" value="TPR_8"/>
    <property type="match status" value="1"/>
</dbReference>
<accession>A0A1H4TNF3</accession>
<dbReference type="Proteomes" id="UP000183038">
    <property type="component" value="Unassembled WGS sequence"/>
</dbReference>
<dbReference type="AlphaFoldDB" id="A0A1H4TNF3"/>
<dbReference type="EMBL" id="FNTB01000001">
    <property type="protein sequence ID" value="SEC57604.1"/>
    <property type="molecule type" value="Genomic_DNA"/>
</dbReference>
<evidence type="ECO:0000313" key="3">
    <source>
        <dbReference type="Proteomes" id="UP000183038"/>
    </source>
</evidence>
<dbReference type="Gene3D" id="1.25.40.10">
    <property type="entry name" value="Tetratricopeptide repeat domain"/>
    <property type="match status" value="3"/>
</dbReference>
<evidence type="ECO:0000313" key="2">
    <source>
        <dbReference type="EMBL" id="SEC57604.1"/>
    </source>
</evidence>
<dbReference type="InterPro" id="IPR019734">
    <property type="entry name" value="TPR_rpt"/>
</dbReference>
<dbReference type="RefSeq" id="WP_074674274.1">
    <property type="nucleotide sequence ID" value="NZ_FNTB01000001.1"/>
</dbReference>